<dbReference type="OrthoDB" id="9808150at2"/>
<evidence type="ECO:0000313" key="12">
    <source>
        <dbReference type="Proteomes" id="UP000092884"/>
    </source>
</evidence>
<gene>
    <name evidence="9" type="primary">gmk</name>
    <name evidence="11" type="ORF">BBW65_06310</name>
</gene>
<keyword evidence="4 9" id="KW-0808">Transferase</keyword>
<keyword evidence="7 9" id="KW-0067">ATP-binding</keyword>
<feature type="domain" description="Guanylate kinase-like" evidence="10">
    <location>
        <begin position="2"/>
        <end position="181"/>
    </location>
</feature>
<evidence type="ECO:0000256" key="4">
    <source>
        <dbReference type="ARBA" id="ARBA00022679"/>
    </source>
</evidence>
<evidence type="ECO:0000259" key="10">
    <source>
        <dbReference type="PROSITE" id="PS50052"/>
    </source>
</evidence>
<dbReference type="RefSeq" id="WP_066341170.1">
    <property type="nucleotide sequence ID" value="NZ_CP016503.1"/>
</dbReference>
<feature type="binding site" evidence="9">
    <location>
        <begin position="9"/>
        <end position="16"/>
    </location>
    <ligand>
        <name>ATP</name>
        <dbReference type="ChEBI" id="CHEBI:30616"/>
    </ligand>
</feature>
<dbReference type="GO" id="GO:0004385">
    <property type="term" value="F:GMP kinase activity"/>
    <property type="evidence" value="ECO:0007669"/>
    <property type="project" value="UniProtKB-UniRule"/>
</dbReference>
<comment type="subcellular location">
    <subcellularLocation>
        <location evidence="9">Cytoplasm</location>
    </subcellularLocation>
</comment>
<evidence type="ECO:0000313" key="11">
    <source>
        <dbReference type="EMBL" id="ANV98432.1"/>
    </source>
</evidence>
<dbReference type="Proteomes" id="UP000092884">
    <property type="component" value="Chromosome"/>
</dbReference>
<dbReference type="GO" id="GO:0005524">
    <property type="term" value="F:ATP binding"/>
    <property type="evidence" value="ECO:0007669"/>
    <property type="project" value="UniProtKB-UniRule"/>
</dbReference>
<accession>A0A1B1U6W0</accession>
<keyword evidence="9" id="KW-0963">Cytoplasm</keyword>
<dbReference type="SMART" id="SM00072">
    <property type="entry name" value="GuKc"/>
    <property type="match status" value="1"/>
</dbReference>
<dbReference type="PANTHER" id="PTHR23117:SF13">
    <property type="entry name" value="GUANYLATE KINASE"/>
    <property type="match status" value="1"/>
</dbReference>
<evidence type="ECO:0000256" key="8">
    <source>
        <dbReference type="ARBA" id="ARBA00030128"/>
    </source>
</evidence>
<comment type="catalytic activity">
    <reaction evidence="9">
        <text>GMP + ATP = GDP + ADP</text>
        <dbReference type="Rhea" id="RHEA:20780"/>
        <dbReference type="ChEBI" id="CHEBI:30616"/>
        <dbReference type="ChEBI" id="CHEBI:58115"/>
        <dbReference type="ChEBI" id="CHEBI:58189"/>
        <dbReference type="ChEBI" id="CHEBI:456216"/>
        <dbReference type="EC" id="2.7.4.8"/>
    </reaction>
</comment>
<dbReference type="STRING" id="222136.BBW65_06310"/>
<comment type="similarity">
    <text evidence="1 9">Belongs to the guanylate kinase family.</text>
</comment>
<dbReference type="InterPro" id="IPR017665">
    <property type="entry name" value="Guanylate_kinase"/>
</dbReference>
<evidence type="ECO:0000256" key="3">
    <source>
        <dbReference type="ARBA" id="ARBA00016296"/>
    </source>
</evidence>
<dbReference type="AlphaFoldDB" id="A0A1B1U6W0"/>
<name>A0A1B1U6W0_9HELI</name>
<sequence>MSLVLILSGPSGSGKSTLCQEIMRAIPNVFFSISSTTRKPREGEKDGREYYFLSQEEFLSDIQEGNFLEWAQVHTNYYGTSLKPVKEALRQGKIVVFDVDVQGHYNIKKFFGDCAKSVFITTPTKQVLAQRLKNRKTDGDEIIELRLMHAYNEMQHIDEFDFLIINDDIDEAKRSILSIVGSMGCMQTSQRRQKILAEWND</sequence>
<evidence type="ECO:0000256" key="9">
    <source>
        <dbReference type="HAMAP-Rule" id="MF_00328"/>
    </source>
</evidence>
<dbReference type="Gene3D" id="3.30.63.10">
    <property type="entry name" value="Guanylate Kinase phosphate binding domain"/>
    <property type="match status" value="1"/>
</dbReference>
<dbReference type="InterPro" id="IPR020590">
    <property type="entry name" value="Guanylate_kinase_CS"/>
</dbReference>
<evidence type="ECO:0000256" key="1">
    <source>
        <dbReference type="ARBA" id="ARBA00005790"/>
    </source>
</evidence>
<keyword evidence="12" id="KW-1185">Reference proteome</keyword>
<evidence type="ECO:0000256" key="2">
    <source>
        <dbReference type="ARBA" id="ARBA00012961"/>
    </source>
</evidence>
<protein>
    <recommendedName>
        <fullName evidence="3 9">Guanylate kinase</fullName>
        <ecNumber evidence="2 9">2.7.4.8</ecNumber>
    </recommendedName>
    <alternativeName>
        <fullName evidence="8 9">GMP kinase</fullName>
    </alternativeName>
</protein>
<dbReference type="Pfam" id="PF00625">
    <property type="entry name" value="Guanylate_kin"/>
    <property type="match status" value="1"/>
</dbReference>
<comment type="function">
    <text evidence="9">Essential for recycling GMP and indirectly, cGMP.</text>
</comment>
<dbReference type="GO" id="GO:0005829">
    <property type="term" value="C:cytosol"/>
    <property type="evidence" value="ECO:0007669"/>
    <property type="project" value="TreeGrafter"/>
</dbReference>
<proteinExistence type="inferred from homology"/>
<dbReference type="CDD" id="cd00071">
    <property type="entry name" value="GMPK"/>
    <property type="match status" value="1"/>
</dbReference>
<dbReference type="InterPro" id="IPR027417">
    <property type="entry name" value="P-loop_NTPase"/>
</dbReference>
<dbReference type="PANTHER" id="PTHR23117">
    <property type="entry name" value="GUANYLATE KINASE-RELATED"/>
    <property type="match status" value="1"/>
</dbReference>
<dbReference type="HAMAP" id="MF_00328">
    <property type="entry name" value="Guanylate_kinase"/>
    <property type="match status" value="1"/>
</dbReference>
<dbReference type="KEGG" id="het:BBW65_06310"/>
<dbReference type="PROSITE" id="PS50052">
    <property type="entry name" value="GUANYLATE_KINASE_2"/>
    <property type="match status" value="1"/>
</dbReference>
<dbReference type="InterPro" id="IPR008145">
    <property type="entry name" value="GK/Ca_channel_bsu"/>
</dbReference>
<evidence type="ECO:0000256" key="6">
    <source>
        <dbReference type="ARBA" id="ARBA00022777"/>
    </source>
</evidence>
<evidence type="ECO:0000256" key="7">
    <source>
        <dbReference type="ARBA" id="ARBA00022840"/>
    </source>
</evidence>
<keyword evidence="6 9" id="KW-0418">Kinase</keyword>
<dbReference type="SUPFAM" id="SSF52540">
    <property type="entry name" value="P-loop containing nucleoside triphosphate hydrolases"/>
    <property type="match status" value="1"/>
</dbReference>
<evidence type="ECO:0000256" key="5">
    <source>
        <dbReference type="ARBA" id="ARBA00022741"/>
    </source>
</evidence>
<dbReference type="Gene3D" id="3.40.50.300">
    <property type="entry name" value="P-loop containing nucleotide triphosphate hydrolases"/>
    <property type="match status" value="1"/>
</dbReference>
<dbReference type="InterPro" id="IPR008144">
    <property type="entry name" value="Guanylate_kin-like_dom"/>
</dbReference>
<dbReference type="FunFam" id="3.30.63.10:FF:000002">
    <property type="entry name" value="Guanylate kinase 1"/>
    <property type="match status" value="1"/>
</dbReference>
<dbReference type="EC" id="2.7.4.8" evidence="2 9"/>
<organism evidence="11 12">
    <name type="scientific">Helicobacter enhydrae</name>
    <dbReference type="NCBI Taxonomy" id="222136"/>
    <lineage>
        <taxon>Bacteria</taxon>
        <taxon>Pseudomonadati</taxon>
        <taxon>Campylobacterota</taxon>
        <taxon>Epsilonproteobacteria</taxon>
        <taxon>Campylobacterales</taxon>
        <taxon>Helicobacteraceae</taxon>
        <taxon>Helicobacter</taxon>
    </lineage>
</organism>
<dbReference type="EMBL" id="CP016503">
    <property type="protein sequence ID" value="ANV98432.1"/>
    <property type="molecule type" value="Genomic_DNA"/>
</dbReference>
<reference evidence="12" key="1">
    <citation type="submission" date="2016-07" db="EMBL/GenBank/DDBJ databases">
        <authorList>
            <person name="Florea S."/>
            <person name="Webb J.S."/>
            <person name="Jaromczyk J."/>
            <person name="Schardl C.L."/>
        </authorList>
    </citation>
    <scope>NUCLEOTIDE SEQUENCE [LARGE SCALE GENOMIC DNA]</scope>
    <source>
        <strain evidence="12">MIT 01-6242</strain>
    </source>
</reference>
<dbReference type="PROSITE" id="PS00856">
    <property type="entry name" value="GUANYLATE_KINASE_1"/>
    <property type="match status" value="1"/>
</dbReference>
<dbReference type="NCBIfam" id="TIGR03263">
    <property type="entry name" value="guanyl_kin"/>
    <property type="match status" value="1"/>
</dbReference>
<keyword evidence="5 9" id="KW-0547">Nucleotide-binding</keyword>